<reference evidence="2" key="1">
    <citation type="journal article" date="2024" name="Proc. Natl. Acad. Sci. U.S.A.">
        <title>Extraordinary preservation of gene collinearity over three hundred million years revealed in homosporous lycophytes.</title>
        <authorList>
            <person name="Li C."/>
            <person name="Wickell D."/>
            <person name="Kuo L.Y."/>
            <person name="Chen X."/>
            <person name="Nie B."/>
            <person name="Liao X."/>
            <person name="Peng D."/>
            <person name="Ji J."/>
            <person name="Jenkins J."/>
            <person name="Williams M."/>
            <person name="Shu S."/>
            <person name="Plott C."/>
            <person name="Barry K."/>
            <person name="Rajasekar S."/>
            <person name="Grimwood J."/>
            <person name="Han X."/>
            <person name="Sun S."/>
            <person name="Hou Z."/>
            <person name="He W."/>
            <person name="Dai G."/>
            <person name="Sun C."/>
            <person name="Schmutz J."/>
            <person name="Leebens-Mack J.H."/>
            <person name="Li F.W."/>
            <person name="Wang L."/>
        </authorList>
    </citation>
    <scope>NUCLEOTIDE SEQUENCE [LARGE SCALE GENOMIC DNA]</scope>
    <source>
        <strain evidence="2">cv. PW_Plant_1</strain>
    </source>
</reference>
<organism evidence="1 2">
    <name type="scientific">Diphasiastrum complanatum</name>
    <name type="common">Issler's clubmoss</name>
    <name type="synonym">Lycopodium complanatum</name>
    <dbReference type="NCBI Taxonomy" id="34168"/>
    <lineage>
        <taxon>Eukaryota</taxon>
        <taxon>Viridiplantae</taxon>
        <taxon>Streptophyta</taxon>
        <taxon>Embryophyta</taxon>
        <taxon>Tracheophyta</taxon>
        <taxon>Lycopodiopsida</taxon>
        <taxon>Lycopodiales</taxon>
        <taxon>Lycopodiaceae</taxon>
        <taxon>Lycopodioideae</taxon>
        <taxon>Diphasiastrum</taxon>
    </lineage>
</organism>
<evidence type="ECO:0000313" key="1">
    <source>
        <dbReference type="EMBL" id="KAJ7522992.1"/>
    </source>
</evidence>
<sequence length="644" mass="72325">MAQRNNKYDRQLRIWGDHGQAALEHASVCLLNCGPTGSEALKNLVLGGIGSFTIVDPSRVEAADLGNNFLVSWENLGQSKARSVCALLQELNESVGAKFVEESPEALLDSNPSFFASFTLVIATQMPEKALIKLDETCRQQRVMLLVARSYGLAGLVRICIQEHDVIESKPDNPVDDLRLHKPWPELKRFVDQFDIDAKDQLEHQHIPFAIILVKVAEEWKAAHGGRLPSGSKERAEFKAAVRARKQSDDEDNYKEALASAYKVWAPPTISSELHSVLDDSAVEIHSTSTDFWILVAALKMFMANDADGDLPLDGAIPDMHSYTDYYIRLQKVYQDRAEANVSAVEANVKSILRKIARDSLSISRSTIKQFCKNARNLRVLRYRTLADEFSPLAAFKIQRLLAVEESSNVEIYILLRAVDQFAATYNRYPGIFDRELEQDVLRLKAICINLLNDIGVNGASISEDLISEFCRFGAAEIHCVASVIGGIASQEAIKEPSYTMQLNRHHQFCSCRCIFVLIWQSLCVSIFGALYTNILFKTPEVYAHIMLEHSGCFNVNLILLFTYVLTYVHPYTALCSITGSYACVYNIEVYIKGGRDDQVSTYHGIHPIVNGNCRFLQREACPRKSCSEHLVLRFFEVYHPPTV</sequence>
<protein>
    <submittedName>
        <fullName evidence="1">Uncharacterized protein</fullName>
    </submittedName>
</protein>
<proteinExistence type="predicted"/>
<dbReference type="Proteomes" id="UP001162992">
    <property type="component" value="Chromosome 18"/>
</dbReference>
<comment type="caution">
    <text evidence="1">The sequence shown here is derived from an EMBL/GenBank/DDBJ whole genome shotgun (WGS) entry which is preliminary data.</text>
</comment>
<gene>
    <name evidence="1" type="ORF">O6H91_18G033900</name>
</gene>
<evidence type="ECO:0000313" key="2">
    <source>
        <dbReference type="Proteomes" id="UP001162992"/>
    </source>
</evidence>
<name>A0ACC2B0M7_DIPCM</name>
<accession>A0ACC2B0M7</accession>
<keyword evidence="2" id="KW-1185">Reference proteome</keyword>
<dbReference type="EMBL" id="CM055109">
    <property type="protein sequence ID" value="KAJ7522992.1"/>
    <property type="molecule type" value="Genomic_DNA"/>
</dbReference>